<feature type="region of interest" description="Disordered" evidence="8">
    <location>
        <begin position="66"/>
        <end position="95"/>
    </location>
</feature>
<name>A0A0C2XNQ3_AMAMK</name>
<dbReference type="OrthoDB" id="445326at2759"/>
<dbReference type="FunCoup" id="A0A0C2XNQ3">
    <property type="interactions" value="513"/>
</dbReference>
<evidence type="ECO:0000256" key="3">
    <source>
        <dbReference type="ARBA" id="ARBA00022552"/>
    </source>
</evidence>
<dbReference type="GO" id="GO:0032040">
    <property type="term" value="C:small-subunit processome"/>
    <property type="evidence" value="ECO:0007669"/>
    <property type="project" value="TreeGrafter"/>
</dbReference>
<dbReference type="Pfam" id="PF04006">
    <property type="entry name" value="Mpp10"/>
    <property type="match status" value="1"/>
</dbReference>
<evidence type="ECO:0000256" key="8">
    <source>
        <dbReference type="SAM" id="MobiDB-lite"/>
    </source>
</evidence>
<dbReference type="Proteomes" id="UP000054549">
    <property type="component" value="Unassembled WGS sequence"/>
</dbReference>
<feature type="compositionally biased region" description="Basic residues" evidence="8">
    <location>
        <begin position="77"/>
        <end position="91"/>
    </location>
</feature>
<evidence type="ECO:0000256" key="1">
    <source>
        <dbReference type="ARBA" id="ARBA00004604"/>
    </source>
</evidence>
<dbReference type="InParanoid" id="A0A0C2XNQ3"/>
<comment type="function">
    <text evidence="7">Involved in nucleolar processing of pre-18S ribosomal RNA.</text>
</comment>
<evidence type="ECO:0000256" key="5">
    <source>
        <dbReference type="ARBA" id="ARBA00023274"/>
    </source>
</evidence>
<proteinExistence type="inferred from homology"/>
<dbReference type="HOGENOM" id="CLU_011271_2_0_1"/>
<sequence length="706" mass="79440">MEDPASLPSELLQLSHILQHKVESIATGSQDIRHAALLATQYLFNQALQSEPEAISSINQLVSSLDPLEAPQTRSKTNGKRKRSPSPRRAAKPVFQTTPLTGLFVDGMSEDQIWAQLDIRTKNMCDILHLVIEDDPLESGDENENEEDEDEDEDSLLDNTMPVLGEEEEWSDEEDDSEDEEDEAETESGEEEQAETIAELHYLSSEEDDEQTSRKITLKLPKKRVKSSGLSELDDGFFDLADFNAETEAAEAMSSTRGQLDGADEEASDSEEELDYFAPVDQSQSAEDENTHELYYKDFFVPPKRQQSSKTPASPKPIGKVRFHEEVRVKKIKAKGKGQPVSTLYEEEEDFEYDFGELDDAEDEYGESDDYSNESEAGDPVSGLSSADSSSDDGNGRETIDRFKDDLFAEEEEGAQEDMTMHEKRMATLSNQIAELEAENVAPKEWALMGEANSRSRPQNSLLEEDLEFERVMKPVPVVTEETVHALEDRIKNRVLEGRFDDVIRIRPHEEKPFLPSRLIELKDTKSAQSLAQIYEDEYVEAQTGEVVGEDRDGRLRKEHEDIEKLWESICHKLDALSNAHFTPKQPKAVISTVSNVPVTTLESALPTTKSATSMMAPEEIHAPVTSELRARSEMTPSEKKALHNKRKKAKRKTRDLLEKSVDKFAKMKNAKKQKQAALESVVKVGKGVTVVGKQNKDLSKKRRKT</sequence>
<dbReference type="AlphaFoldDB" id="A0A0C2XNQ3"/>
<evidence type="ECO:0000313" key="9">
    <source>
        <dbReference type="EMBL" id="KIL70798.1"/>
    </source>
</evidence>
<dbReference type="GO" id="GO:0006364">
    <property type="term" value="P:rRNA processing"/>
    <property type="evidence" value="ECO:0007669"/>
    <property type="project" value="UniProtKB-KW"/>
</dbReference>
<accession>A0A0C2XNQ3</accession>
<keyword evidence="10" id="KW-1185">Reference proteome</keyword>
<dbReference type="EMBL" id="KN818223">
    <property type="protein sequence ID" value="KIL70798.1"/>
    <property type="molecule type" value="Genomic_DNA"/>
</dbReference>
<dbReference type="PANTHER" id="PTHR17039:SF0">
    <property type="entry name" value="U3 SMALL NUCLEOLAR RIBONUCLEOPROTEIN PROTEIN MPP10"/>
    <property type="match status" value="1"/>
</dbReference>
<feature type="compositionally biased region" description="Basic and acidic residues" evidence="8">
    <location>
        <begin position="629"/>
        <end position="642"/>
    </location>
</feature>
<feature type="compositionally biased region" description="Acidic residues" evidence="8">
    <location>
        <begin position="262"/>
        <end position="275"/>
    </location>
</feature>
<feature type="region of interest" description="Disordered" evidence="8">
    <location>
        <begin position="629"/>
        <end position="657"/>
    </location>
</feature>
<reference evidence="9 10" key="1">
    <citation type="submission" date="2014-04" db="EMBL/GenBank/DDBJ databases">
        <title>Evolutionary Origins and Diversification of the Mycorrhizal Mutualists.</title>
        <authorList>
            <consortium name="DOE Joint Genome Institute"/>
            <consortium name="Mycorrhizal Genomics Consortium"/>
            <person name="Kohler A."/>
            <person name="Kuo A."/>
            <person name="Nagy L.G."/>
            <person name="Floudas D."/>
            <person name="Copeland A."/>
            <person name="Barry K.W."/>
            <person name="Cichocki N."/>
            <person name="Veneault-Fourrey C."/>
            <person name="LaButti K."/>
            <person name="Lindquist E.A."/>
            <person name="Lipzen A."/>
            <person name="Lundell T."/>
            <person name="Morin E."/>
            <person name="Murat C."/>
            <person name="Riley R."/>
            <person name="Ohm R."/>
            <person name="Sun H."/>
            <person name="Tunlid A."/>
            <person name="Henrissat B."/>
            <person name="Grigoriev I.V."/>
            <person name="Hibbett D.S."/>
            <person name="Martin F."/>
        </authorList>
    </citation>
    <scope>NUCLEOTIDE SEQUENCE [LARGE SCALE GENOMIC DNA]</scope>
    <source>
        <strain evidence="9 10">Koide BX008</strain>
    </source>
</reference>
<feature type="compositionally biased region" description="Basic and acidic residues" evidence="8">
    <location>
        <begin position="394"/>
        <end position="407"/>
    </location>
</feature>
<feature type="compositionally biased region" description="Basic residues" evidence="8">
    <location>
        <begin position="643"/>
        <end position="654"/>
    </location>
</feature>
<evidence type="ECO:0000256" key="7">
    <source>
        <dbReference type="PIRNR" id="PIRNR017300"/>
    </source>
</evidence>
<feature type="compositionally biased region" description="Low complexity" evidence="8">
    <location>
        <begin position="382"/>
        <end position="393"/>
    </location>
</feature>
<evidence type="ECO:0000256" key="4">
    <source>
        <dbReference type="ARBA" id="ARBA00023242"/>
    </source>
</evidence>
<feature type="compositionally biased region" description="Acidic residues" evidence="8">
    <location>
        <begin position="345"/>
        <end position="377"/>
    </location>
</feature>
<dbReference type="PANTHER" id="PTHR17039">
    <property type="entry name" value="U3 SMALL NUCLEOLAR RIBONUCLEOPROTEIN PROTEIN MPP10"/>
    <property type="match status" value="1"/>
</dbReference>
<organism evidence="9 10">
    <name type="scientific">Amanita muscaria (strain Koide BX008)</name>
    <dbReference type="NCBI Taxonomy" id="946122"/>
    <lineage>
        <taxon>Eukaryota</taxon>
        <taxon>Fungi</taxon>
        <taxon>Dikarya</taxon>
        <taxon>Basidiomycota</taxon>
        <taxon>Agaricomycotina</taxon>
        <taxon>Agaricomycetes</taxon>
        <taxon>Agaricomycetidae</taxon>
        <taxon>Agaricales</taxon>
        <taxon>Pluteineae</taxon>
        <taxon>Amanitaceae</taxon>
        <taxon>Amanita</taxon>
    </lineage>
</organism>
<keyword evidence="2 7" id="KW-0690">Ribosome biogenesis</keyword>
<dbReference type="GO" id="GO:0005732">
    <property type="term" value="C:sno(s)RNA-containing ribonucleoprotein complex"/>
    <property type="evidence" value="ECO:0007669"/>
    <property type="project" value="UniProtKB-UniRule"/>
</dbReference>
<feature type="compositionally biased region" description="Acidic residues" evidence="8">
    <location>
        <begin position="165"/>
        <end position="194"/>
    </location>
</feature>
<gene>
    <name evidence="9" type="ORF">M378DRAFT_183382</name>
</gene>
<feature type="compositionally biased region" description="Acidic residues" evidence="8">
    <location>
        <begin position="135"/>
        <end position="156"/>
    </location>
</feature>
<dbReference type="PIRSF" id="PIRSF017300">
    <property type="entry name" value="snoRNP_Mpp10"/>
    <property type="match status" value="1"/>
</dbReference>
<dbReference type="GO" id="GO:0034457">
    <property type="term" value="C:Mpp10 complex"/>
    <property type="evidence" value="ECO:0007669"/>
    <property type="project" value="UniProtKB-UniRule"/>
</dbReference>
<evidence type="ECO:0000256" key="6">
    <source>
        <dbReference type="ARBA" id="ARBA00029455"/>
    </source>
</evidence>
<dbReference type="InterPro" id="IPR012173">
    <property type="entry name" value="Mpp10"/>
</dbReference>
<evidence type="ECO:0000313" key="10">
    <source>
        <dbReference type="Proteomes" id="UP000054549"/>
    </source>
</evidence>
<feature type="region of interest" description="Disordered" evidence="8">
    <location>
        <begin position="135"/>
        <end position="215"/>
    </location>
</feature>
<keyword evidence="3 7" id="KW-0698">rRNA processing</keyword>
<evidence type="ECO:0000256" key="2">
    <source>
        <dbReference type="ARBA" id="ARBA00022517"/>
    </source>
</evidence>
<comment type="similarity">
    <text evidence="6 7">Belongs to the MPP10 family.</text>
</comment>
<feature type="region of interest" description="Disordered" evidence="8">
    <location>
        <begin position="251"/>
        <end position="421"/>
    </location>
</feature>
<protein>
    <recommendedName>
        <fullName evidence="7">U3 small nucleolar ribonucleoprotein protein MPP10</fullName>
    </recommendedName>
</protein>
<keyword evidence="5 7" id="KW-0687">Ribonucleoprotein</keyword>
<keyword evidence="4 7" id="KW-0539">Nucleus</keyword>
<comment type="subcellular location">
    <subcellularLocation>
        <location evidence="1 7">Nucleus</location>
        <location evidence="1 7">Nucleolus</location>
    </subcellularLocation>
</comment>
<dbReference type="STRING" id="946122.A0A0C2XNQ3"/>